<gene>
    <name evidence="1" type="ORF">CKAH01_13818</name>
</gene>
<evidence type="ECO:0000313" key="1">
    <source>
        <dbReference type="EMBL" id="KAK2772734.1"/>
    </source>
</evidence>
<proteinExistence type="predicted"/>
<sequence length="53" mass="6010">MLKKGFQEQSIKLATTQHKIQLLQAQVNNSAARKRKAVKIDPNTKFTTISDIQ</sequence>
<organism evidence="1 2">
    <name type="scientific">Colletotrichum kahawae</name>
    <name type="common">Coffee berry disease fungus</name>
    <dbReference type="NCBI Taxonomy" id="34407"/>
    <lineage>
        <taxon>Eukaryota</taxon>
        <taxon>Fungi</taxon>
        <taxon>Dikarya</taxon>
        <taxon>Ascomycota</taxon>
        <taxon>Pezizomycotina</taxon>
        <taxon>Sordariomycetes</taxon>
        <taxon>Hypocreomycetidae</taxon>
        <taxon>Glomerellales</taxon>
        <taxon>Glomerellaceae</taxon>
        <taxon>Colletotrichum</taxon>
        <taxon>Colletotrichum gloeosporioides species complex</taxon>
    </lineage>
</organism>
<dbReference type="EMBL" id="VYYT01000064">
    <property type="protein sequence ID" value="KAK2772734.1"/>
    <property type="molecule type" value="Genomic_DNA"/>
</dbReference>
<evidence type="ECO:0000313" key="2">
    <source>
        <dbReference type="Proteomes" id="UP001281614"/>
    </source>
</evidence>
<accession>A0AAD9YP08</accession>
<dbReference type="Proteomes" id="UP001281614">
    <property type="component" value="Unassembled WGS sequence"/>
</dbReference>
<dbReference type="AlphaFoldDB" id="A0AAD9YP08"/>
<keyword evidence="2" id="KW-1185">Reference proteome</keyword>
<evidence type="ECO:0008006" key="3">
    <source>
        <dbReference type="Google" id="ProtNLM"/>
    </source>
</evidence>
<reference evidence="1" key="1">
    <citation type="submission" date="2023-02" db="EMBL/GenBank/DDBJ databases">
        <title>Colletotrichum kahawae CIFC_Que2 genome sequencing and assembly.</title>
        <authorList>
            <person name="Baroncelli R."/>
        </authorList>
    </citation>
    <scope>NUCLEOTIDE SEQUENCE</scope>
    <source>
        <strain evidence="1">CIFC_Que2</strain>
    </source>
</reference>
<protein>
    <recommendedName>
        <fullName evidence="3">Transposase</fullName>
    </recommendedName>
</protein>
<comment type="caution">
    <text evidence="1">The sequence shown here is derived from an EMBL/GenBank/DDBJ whole genome shotgun (WGS) entry which is preliminary data.</text>
</comment>
<name>A0AAD9YP08_COLKA</name>